<gene>
    <name evidence="2" type="ORF">M0R45_014180</name>
</gene>
<protein>
    <submittedName>
        <fullName evidence="2">Uncharacterized protein</fullName>
    </submittedName>
</protein>
<dbReference type="EMBL" id="JBEDUW010000003">
    <property type="protein sequence ID" value="KAK9937386.1"/>
    <property type="molecule type" value="Genomic_DNA"/>
</dbReference>
<evidence type="ECO:0000313" key="2">
    <source>
        <dbReference type="EMBL" id="KAK9937386.1"/>
    </source>
</evidence>
<organism evidence="2 3">
    <name type="scientific">Rubus argutus</name>
    <name type="common">Southern blackberry</name>
    <dbReference type="NCBI Taxonomy" id="59490"/>
    <lineage>
        <taxon>Eukaryota</taxon>
        <taxon>Viridiplantae</taxon>
        <taxon>Streptophyta</taxon>
        <taxon>Embryophyta</taxon>
        <taxon>Tracheophyta</taxon>
        <taxon>Spermatophyta</taxon>
        <taxon>Magnoliopsida</taxon>
        <taxon>eudicotyledons</taxon>
        <taxon>Gunneridae</taxon>
        <taxon>Pentapetalae</taxon>
        <taxon>rosids</taxon>
        <taxon>fabids</taxon>
        <taxon>Rosales</taxon>
        <taxon>Rosaceae</taxon>
        <taxon>Rosoideae</taxon>
        <taxon>Rosoideae incertae sedis</taxon>
        <taxon>Rubus</taxon>
    </lineage>
</organism>
<sequence>MSNSANLHPNFYHLTISASSHRRTISSLLQAGTAPPHHHGNPRASSVRVPTSSDLEPILELSPIPELLTASAALNREPSRSALPPHLPMREQPYSAAFKPESPVLQQKEGKNRE</sequence>
<evidence type="ECO:0000313" key="3">
    <source>
        <dbReference type="Proteomes" id="UP001457282"/>
    </source>
</evidence>
<name>A0AAW1XM09_RUBAR</name>
<feature type="region of interest" description="Disordered" evidence="1">
    <location>
        <begin position="25"/>
        <end position="52"/>
    </location>
</feature>
<dbReference type="Proteomes" id="UP001457282">
    <property type="component" value="Unassembled WGS sequence"/>
</dbReference>
<comment type="caution">
    <text evidence="2">The sequence shown here is derived from an EMBL/GenBank/DDBJ whole genome shotgun (WGS) entry which is preliminary data.</text>
</comment>
<reference evidence="2 3" key="1">
    <citation type="journal article" date="2023" name="G3 (Bethesda)">
        <title>A chromosome-length genome assembly and annotation of blackberry (Rubus argutus, cv. 'Hillquist').</title>
        <authorList>
            <person name="Bruna T."/>
            <person name="Aryal R."/>
            <person name="Dudchenko O."/>
            <person name="Sargent D.J."/>
            <person name="Mead D."/>
            <person name="Buti M."/>
            <person name="Cavallini A."/>
            <person name="Hytonen T."/>
            <person name="Andres J."/>
            <person name="Pham M."/>
            <person name="Weisz D."/>
            <person name="Mascagni F."/>
            <person name="Usai G."/>
            <person name="Natali L."/>
            <person name="Bassil N."/>
            <person name="Fernandez G.E."/>
            <person name="Lomsadze A."/>
            <person name="Armour M."/>
            <person name="Olukolu B."/>
            <person name="Poorten T."/>
            <person name="Britton C."/>
            <person name="Davik J."/>
            <person name="Ashrafi H."/>
            <person name="Aiden E.L."/>
            <person name="Borodovsky M."/>
            <person name="Worthington M."/>
        </authorList>
    </citation>
    <scope>NUCLEOTIDE SEQUENCE [LARGE SCALE GENOMIC DNA]</scope>
    <source>
        <strain evidence="2">PI 553951</strain>
    </source>
</reference>
<evidence type="ECO:0000256" key="1">
    <source>
        <dbReference type="SAM" id="MobiDB-lite"/>
    </source>
</evidence>
<proteinExistence type="predicted"/>
<feature type="region of interest" description="Disordered" evidence="1">
    <location>
        <begin position="75"/>
        <end position="114"/>
    </location>
</feature>
<keyword evidence="3" id="KW-1185">Reference proteome</keyword>
<accession>A0AAW1XM09</accession>
<dbReference type="AlphaFoldDB" id="A0AAW1XM09"/>